<evidence type="ECO:0000256" key="9">
    <source>
        <dbReference type="SAM" id="MobiDB-lite"/>
    </source>
</evidence>
<dbReference type="GO" id="GO:0006364">
    <property type="term" value="P:rRNA processing"/>
    <property type="evidence" value="ECO:0007669"/>
    <property type="project" value="UniProtKB-KW"/>
</dbReference>
<dbReference type="Pfam" id="PF23869">
    <property type="entry name" value="Beta-prop_WDR75_1st"/>
    <property type="match status" value="1"/>
</dbReference>
<evidence type="ECO:0000256" key="8">
    <source>
        <dbReference type="PROSITE-ProRule" id="PRU00221"/>
    </source>
</evidence>
<dbReference type="GO" id="GO:0003723">
    <property type="term" value="F:RNA binding"/>
    <property type="evidence" value="ECO:0007669"/>
    <property type="project" value="InterPro"/>
</dbReference>
<name>A0A6G1G4I9_9PEZI</name>
<dbReference type="GO" id="GO:0045943">
    <property type="term" value="P:positive regulation of transcription by RNA polymerase I"/>
    <property type="evidence" value="ECO:0007669"/>
    <property type="project" value="InterPro"/>
</dbReference>
<evidence type="ECO:0000256" key="5">
    <source>
        <dbReference type="ARBA" id="ARBA00022737"/>
    </source>
</evidence>
<evidence type="ECO:0000256" key="1">
    <source>
        <dbReference type="ARBA" id="ARBA00004604"/>
    </source>
</evidence>
<keyword evidence="7" id="KW-0539">Nucleus</keyword>
<dbReference type="PROSITE" id="PS50294">
    <property type="entry name" value="WD_REPEATS_REGION"/>
    <property type="match status" value="1"/>
</dbReference>
<dbReference type="RefSeq" id="XP_033534636.1">
    <property type="nucleotide sequence ID" value="XM_033681852.1"/>
</dbReference>
<keyword evidence="5" id="KW-0677">Repeat</keyword>
<dbReference type="GO" id="GO:0032040">
    <property type="term" value="C:small-subunit processome"/>
    <property type="evidence" value="ECO:0007669"/>
    <property type="project" value="InterPro"/>
</dbReference>
<dbReference type="AlphaFoldDB" id="A0A6G1G4I9"/>
<feature type="compositionally biased region" description="Basic residues" evidence="9">
    <location>
        <begin position="65"/>
        <end position="81"/>
    </location>
</feature>
<reference evidence="10 12" key="1">
    <citation type="submission" date="2020-01" db="EMBL/GenBank/DDBJ databases">
        <authorList>
            <consortium name="DOE Joint Genome Institute"/>
            <person name="Haridas S."/>
            <person name="Albert R."/>
            <person name="Binder M."/>
            <person name="Bloem J."/>
            <person name="Labutti K."/>
            <person name="Salamov A."/>
            <person name="Andreopoulos B."/>
            <person name="Baker S.E."/>
            <person name="Barry K."/>
            <person name="Bills G."/>
            <person name="Bluhm B.H."/>
            <person name="Cannon C."/>
            <person name="Castanera R."/>
            <person name="Culley D.E."/>
            <person name="Daum C."/>
            <person name="Ezra D."/>
            <person name="Gonzalez J.B."/>
            <person name="Henrissat B."/>
            <person name="Kuo A."/>
            <person name="Liang C."/>
            <person name="Lipzen A."/>
            <person name="Lutzoni F."/>
            <person name="Magnuson J."/>
            <person name="Mondo S."/>
            <person name="Nolan M."/>
            <person name="Ohm R."/>
            <person name="Pangilinan J."/>
            <person name="Park H.-J."/>
            <person name="Ramirez L."/>
            <person name="Alfaro M."/>
            <person name="Sun H."/>
            <person name="Tritt A."/>
            <person name="Yoshinaga Y."/>
            <person name="Zwiers L.-H."/>
            <person name="Turgeon B.G."/>
            <person name="Goodwin S.B."/>
            <person name="Spatafora J.W."/>
            <person name="Crous P.W."/>
            <person name="Grigoriev I.V."/>
        </authorList>
    </citation>
    <scope>NUCLEOTIDE SEQUENCE</scope>
    <source>
        <strain evidence="10 12">CBS 781.70</strain>
    </source>
</reference>
<dbReference type="GeneID" id="54422422"/>
<feature type="compositionally biased region" description="Basic and acidic residues" evidence="9">
    <location>
        <begin position="17"/>
        <end position="64"/>
    </location>
</feature>
<dbReference type="GO" id="GO:0006508">
    <property type="term" value="P:proteolysis"/>
    <property type="evidence" value="ECO:0007669"/>
    <property type="project" value="UniProtKB-KW"/>
</dbReference>
<feature type="compositionally biased region" description="Basic and acidic residues" evidence="9">
    <location>
        <begin position="82"/>
        <end position="113"/>
    </location>
</feature>
<keyword evidence="2" id="KW-0690">Ribosome biogenesis</keyword>
<dbReference type="SUPFAM" id="SSF50978">
    <property type="entry name" value="WD40 repeat-like"/>
    <property type="match status" value="1"/>
</dbReference>
<evidence type="ECO:0000256" key="7">
    <source>
        <dbReference type="ARBA" id="ARBA00023242"/>
    </source>
</evidence>
<dbReference type="InterPro" id="IPR053826">
    <property type="entry name" value="WDR75"/>
</dbReference>
<dbReference type="PROSITE" id="PS50082">
    <property type="entry name" value="WD_REPEATS_2"/>
    <property type="match status" value="1"/>
</dbReference>
<evidence type="ECO:0000256" key="3">
    <source>
        <dbReference type="ARBA" id="ARBA00022552"/>
    </source>
</evidence>
<reference evidence="12" key="2">
    <citation type="submission" date="2020-04" db="EMBL/GenBank/DDBJ databases">
        <authorList>
            <consortium name="NCBI Genome Project"/>
        </authorList>
    </citation>
    <scope>NUCLEOTIDE SEQUENCE</scope>
    <source>
        <strain evidence="12">CBS 781.70</strain>
    </source>
</reference>
<dbReference type="SMART" id="SM00320">
    <property type="entry name" value="WD40"/>
    <property type="match status" value="4"/>
</dbReference>
<comment type="subcellular location">
    <subcellularLocation>
        <location evidence="1">Nucleus</location>
        <location evidence="1">Nucleolus</location>
    </subcellularLocation>
</comment>
<dbReference type="InterPro" id="IPR001680">
    <property type="entry name" value="WD40_rpt"/>
</dbReference>
<keyword evidence="11" id="KW-1185">Reference proteome</keyword>
<accession>A0A6G1G4I9</accession>
<gene>
    <name evidence="10 12" type="ORF">P152DRAFT_481879</name>
</gene>
<dbReference type="PANTHER" id="PTHR44215">
    <property type="entry name" value="WD REPEAT-CONTAINING PROTEIN 75"/>
    <property type="match status" value="1"/>
</dbReference>
<feature type="region of interest" description="Disordered" evidence="9">
    <location>
        <begin position="1"/>
        <end position="119"/>
    </location>
</feature>
<reference evidence="12" key="3">
    <citation type="submission" date="2025-04" db="UniProtKB">
        <authorList>
            <consortium name="RefSeq"/>
        </authorList>
    </citation>
    <scope>IDENTIFICATION</scope>
    <source>
        <strain evidence="12">CBS 781.70</strain>
    </source>
</reference>
<evidence type="ECO:0000313" key="12">
    <source>
        <dbReference type="RefSeq" id="XP_033534636.1"/>
    </source>
</evidence>
<evidence type="ECO:0000256" key="2">
    <source>
        <dbReference type="ARBA" id="ARBA00022517"/>
    </source>
</evidence>
<dbReference type="GO" id="GO:2000234">
    <property type="term" value="P:positive regulation of rRNA processing"/>
    <property type="evidence" value="ECO:0007669"/>
    <property type="project" value="TreeGrafter"/>
</dbReference>
<evidence type="ECO:0000313" key="10">
    <source>
        <dbReference type="EMBL" id="KAF1813005.1"/>
    </source>
</evidence>
<dbReference type="PANTHER" id="PTHR44215:SF1">
    <property type="entry name" value="WD REPEAT-CONTAINING PROTEIN 75"/>
    <property type="match status" value="1"/>
</dbReference>
<keyword evidence="6" id="KW-0804">Transcription</keyword>
<evidence type="ECO:0000256" key="4">
    <source>
        <dbReference type="ARBA" id="ARBA00022574"/>
    </source>
</evidence>
<keyword evidence="10 12" id="KW-0378">Hydrolase</keyword>
<evidence type="ECO:0000256" key="6">
    <source>
        <dbReference type="ARBA" id="ARBA00023163"/>
    </source>
</evidence>
<dbReference type="Gene3D" id="2.130.10.10">
    <property type="entry name" value="YVTN repeat-like/Quinoprotein amine dehydrogenase"/>
    <property type="match status" value="2"/>
</dbReference>
<keyword evidence="3" id="KW-0698">rRNA processing</keyword>
<dbReference type="GO" id="GO:0008233">
    <property type="term" value="F:peptidase activity"/>
    <property type="evidence" value="ECO:0007669"/>
    <property type="project" value="UniProtKB-KW"/>
</dbReference>
<evidence type="ECO:0000313" key="11">
    <source>
        <dbReference type="Proteomes" id="UP000504638"/>
    </source>
</evidence>
<keyword evidence="4 8" id="KW-0853">WD repeat</keyword>
<proteinExistence type="predicted"/>
<sequence>MGRKGKRKWTAAEEAAEPSRQEQPIKKQKKVSEDESKKREETSKHEVKKVSEDENKKLEDISKHEVKKAKHPKSKARKPPRKSGDKPHKDGENKPKPSEKKPGQLQKKEEVRTSPESQRNLQSQLKELNGALNSVVGGRDRAIGGRFLAIDPIFSADEEYLILATRRSVELYLLADSLLSSKFIVPPQYGAITAVAISNVEPSSMYVATSALRILLWDWSLEKAISIWETAHAVKHIAVVPGKSPEEEALLAVFHLSQKDRTKLTPAIVAKSVKSGDGFIGEPWTVFESSMEITGLKAIGDECLVAVSSRSVAIGEPSKTDQSYTWRLVEVNERISSFDAKSLKVDSKSQLNLALGGEDGIIYSYENILRKLKQTERSIGSLNLAPRLLHWHRGAVGSAKYSNDGKYLISGGKETSLVLWQLDTGSRQILPHLLADIDSVTVSPSGTLYAVALADNSVMVLSTAELQPTAVIASVQSRICHPQTLLDVLRDDSKEKPQVRNFEARTPVVVDPSCPTRVHFAVPLSQWRLDREAAKPASFLQTFDFYDARHHRKQALTRNNTTNPNVNSELENLKEPNVKCLQLTHDGNWMVTVEEWFPSAEQVKYLEAPGDGLENEREIRAEIYLKFWSWDKTDNQWTLITRIDAPHASNDERIYGRVLGLVAHPKRNSVATIGDDGIVRIWKPKTRFRNGTTVRDNANESLVTWTCSSATELEKELMSLDEADVTNTESAINAHLAYSTDGSVLAATQEFDETELRATVHFIDAHNGKIRNSESGLYDYGLVSMAFCGRHLVVLSSSIVVWDVVCNELLWKESIVNGELLSPWRAAPLSHLAASSSGEKFAVAYPVLKSTSAGGFETRIEVFKPGQREAILSESIPAVVSALTPLVASDGFLVLNGYAELRTIGESMSMIPVDAMTRQVSRKDKPQSLAIKADEVDMVEADDDSIMQVDEEPVGDDRPVVRKEQLARVLDGGVSRALPLVKDMFQGFMQLYMRKPSKAS</sequence>
<keyword evidence="10 12" id="KW-0645">Protease</keyword>
<dbReference type="InterPro" id="IPR015943">
    <property type="entry name" value="WD40/YVTN_repeat-like_dom_sf"/>
</dbReference>
<dbReference type="InterPro" id="IPR036322">
    <property type="entry name" value="WD40_repeat_dom_sf"/>
</dbReference>
<dbReference type="OrthoDB" id="4096at2759"/>
<feature type="repeat" description="WD" evidence="8">
    <location>
        <begin position="389"/>
        <end position="430"/>
    </location>
</feature>
<organism evidence="10">
    <name type="scientific">Eremomyces bilateralis CBS 781.70</name>
    <dbReference type="NCBI Taxonomy" id="1392243"/>
    <lineage>
        <taxon>Eukaryota</taxon>
        <taxon>Fungi</taxon>
        <taxon>Dikarya</taxon>
        <taxon>Ascomycota</taxon>
        <taxon>Pezizomycotina</taxon>
        <taxon>Dothideomycetes</taxon>
        <taxon>Dothideomycetes incertae sedis</taxon>
        <taxon>Eremomycetales</taxon>
        <taxon>Eremomycetaceae</taxon>
        <taxon>Eremomyces</taxon>
    </lineage>
</organism>
<dbReference type="EMBL" id="ML975156">
    <property type="protein sequence ID" value="KAF1813005.1"/>
    <property type="molecule type" value="Genomic_DNA"/>
</dbReference>
<dbReference type="Proteomes" id="UP000504638">
    <property type="component" value="Unplaced"/>
</dbReference>
<protein>
    <submittedName>
        <fullName evidence="10 12">Tricorn protease domain 2-containing protein</fullName>
    </submittedName>
</protein>